<evidence type="ECO:0000259" key="1">
    <source>
        <dbReference type="PROSITE" id="PS51186"/>
    </source>
</evidence>
<dbReference type="EMBL" id="CP007128">
    <property type="protein sequence ID" value="AHG89705.1"/>
    <property type="molecule type" value="Genomic_DNA"/>
</dbReference>
<organism evidence="2 3">
    <name type="scientific">Gemmatirosa kalamazoonensis</name>
    <dbReference type="NCBI Taxonomy" id="861299"/>
    <lineage>
        <taxon>Bacteria</taxon>
        <taxon>Pseudomonadati</taxon>
        <taxon>Gemmatimonadota</taxon>
        <taxon>Gemmatimonadia</taxon>
        <taxon>Gemmatimonadales</taxon>
        <taxon>Gemmatimonadaceae</taxon>
        <taxon>Gemmatirosa</taxon>
    </lineage>
</organism>
<evidence type="ECO:0000313" key="3">
    <source>
        <dbReference type="Proteomes" id="UP000019151"/>
    </source>
</evidence>
<evidence type="ECO:0000313" key="2">
    <source>
        <dbReference type="EMBL" id="AHG89705.1"/>
    </source>
</evidence>
<keyword evidence="3" id="KW-1185">Reference proteome</keyword>
<dbReference type="PROSITE" id="PS51186">
    <property type="entry name" value="GNAT"/>
    <property type="match status" value="1"/>
</dbReference>
<name>W0RHB6_9BACT</name>
<dbReference type="eggNOG" id="COG0456">
    <property type="taxonomic scope" value="Bacteria"/>
</dbReference>
<protein>
    <submittedName>
        <fullName evidence="2">GCN5-related N-acetyltransferase</fullName>
    </submittedName>
</protein>
<dbReference type="KEGG" id="gba:J421_2168"/>
<keyword evidence="2" id="KW-0808">Transferase</keyword>
<dbReference type="GO" id="GO:0016747">
    <property type="term" value="F:acyltransferase activity, transferring groups other than amino-acyl groups"/>
    <property type="evidence" value="ECO:0007669"/>
    <property type="project" value="InterPro"/>
</dbReference>
<accession>W0RHB6</accession>
<dbReference type="SUPFAM" id="SSF55729">
    <property type="entry name" value="Acyl-CoA N-acyltransferases (Nat)"/>
    <property type="match status" value="1"/>
</dbReference>
<dbReference type="InterPro" id="IPR000182">
    <property type="entry name" value="GNAT_dom"/>
</dbReference>
<feature type="domain" description="N-acetyltransferase" evidence="1">
    <location>
        <begin position="138"/>
        <end position="280"/>
    </location>
</feature>
<dbReference type="Pfam" id="PF00583">
    <property type="entry name" value="Acetyltransf_1"/>
    <property type="match status" value="1"/>
</dbReference>
<dbReference type="HOGENOM" id="CLU_065178_0_0_0"/>
<gene>
    <name evidence="2" type="ORF">J421_2168</name>
</gene>
<dbReference type="Gene3D" id="3.40.630.30">
    <property type="match status" value="1"/>
</dbReference>
<dbReference type="Proteomes" id="UP000019151">
    <property type="component" value="Chromosome"/>
</dbReference>
<dbReference type="STRING" id="861299.J421_2168"/>
<reference evidence="2 3" key="1">
    <citation type="journal article" date="2014" name="Genome Announc.">
        <title>Genome Sequence and Methylome of Soil Bacterium Gemmatirosa kalamazoonensis KBS708T, a Member of the Rarely Cultivated Gemmatimonadetes Phylum.</title>
        <authorList>
            <person name="Debruyn J.M."/>
            <person name="Radosevich M."/>
            <person name="Wommack K.E."/>
            <person name="Polson S.W."/>
            <person name="Hauser L.J."/>
            <person name="Fawaz M.N."/>
            <person name="Korlach J."/>
            <person name="Tsai Y.C."/>
        </authorList>
    </citation>
    <scope>NUCLEOTIDE SEQUENCE [LARGE SCALE GENOMIC DNA]</scope>
    <source>
        <strain evidence="2 3">KBS708</strain>
    </source>
</reference>
<dbReference type="RefSeq" id="WP_025411193.1">
    <property type="nucleotide sequence ID" value="NZ_CP007128.1"/>
</dbReference>
<dbReference type="AlphaFoldDB" id="W0RHB6"/>
<dbReference type="InParanoid" id="W0RHB6"/>
<dbReference type="OrthoDB" id="2350893at2"/>
<sequence>MPDAPVVADLALARRLESAEGRANAAFVESRARCDPSVGATWREVAGALAMFDGAGSPCTQTFGLGLSAPADDAVLAELEAFFASRGADVFHEVCPLAGPELLARLADRGYRPVELTSVTFQPLDARAAAVEPADASITVRRTGPHETRLWAATAARGWATEGAHLEAFMQSFGEVSASAAGTVCFVAERGGDAIAAAALAMHGGVALLAGASTRPEWRGLGAQGALLRARLRHAAAAGCDLAMLCAAPGGPSQRNAERAGFRIAYTRIKWRRGGTDSTG</sequence>
<proteinExistence type="predicted"/>
<dbReference type="InterPro" id="IPR016181">
    <property type="entry name" value="Acyl_CoA_acyltransferase"/>
</dbReference>